<dbReference type="PANTHER" id="PTHR44329:SF298">
    <property type="entry name" value="MIXED LINEAGE KINASE DOMAIN-LIKE PROTEIN"/>
    <property type="match status" value="1"/>
</dbReference>
<dbReference type="SUPFAM" id="SSF56112">
    <property type="entry name" value="Protein kinase-like (PK-like)"/>
    <property type="match status" value="1"/>
</dbReference>
<gene>
    <name evidence="4" type="ORF">DNG_06172</name>
</gene>
<keyword evidence="2" id="KW-0067">ATP-binding</keyword>
<protein>
    <recommendedName>
        <fullName evidence="3">Protein kinase domain-containing protein</fullName>
    </recommendedName>
</protein>
<dbReference type="InterPro" id="IPR001245">
    <property type="entry name" value="Ser-Thr/Tyr_kinase_cat_dom"/>
</dbReference>
<name>A0AAE8N163_9PEZI</name>
<organism evidence="4 5">
    <name type="scientific">Cephalotrichum gorgonifer</name>
    <dbReference type="NCBI Taxonomy" id="2041049"/>
    <lineage>
        <taxon>Eukaryota</taxon>
        <taxon>Fungi</taxon>
        <taxon>Dikarya</taxon>
        <taxon>Ascomycota</taxon>
        <taxon>Pezizomycotina</taxon>
        <taxon>Sordariomycetes</taxon>
        <taxon>Hypocreomycetidae</taxon>
        <taxon>Microascales</taxon>
        <taxon>Microascaceae</taxon>
        <taxon>Cephalotrichum</taxon>
    </lineage>
</organism>
<sequence>MSGNPLAGKVEVLGQTLTNIVYCLPGETTVLKAPGLWLDGKCEDRRTQEGPSLEKEEKIYNIIGGHPRIVKCLGLVDVVPGVIGLKLERATIGCVRSYILDHRDDPPPIGERLRMALEFAEGMAYLHKKDVIWHDASTRNALFFDDFHIKLCDFGASFVKGRLDFEADQGYDLLSELPLRGREEDEISVEAKELFALGSAIFEITEWKLPFDPIDDFEIINRMVSEDKLTPIPEDNPARDIIDGCWQERYGRAESIVEDLRAMAFVGACRP</sequence>
<accession>A0AAE8N163</accession>
<dbReference type="InterPro" id="IPR051681">
    <property type="entry name" value="Ser/Thr_Kinases-Pseudokinases"/>
</dbReference>
<dbReference type="GO" id="GO:0004674">
    <property type="term" value="F:protein serine/threonine kinase activity"/>
    <property type="evidence" value="ECO:0007669"/>
    <property type="project" value="TreeGrafter"/>
</dbReference>
<evidence type="ECO:0000313" key="5">
    <source>
        <dbReference type="Proteomes" id="UP001187682"/>
    </source>
</evidence>
<dbReference type="InterPro" id="IPR000719">
    <property type="entry name" value="Prot_kinase_dom"/>
</dbReference>
<evidence type="ECO:0000256" key="1">
    <source>
        <dbReference type="ARBA" id="ARBA00022741"/>
    </source>
</evidence>
<comment type="caution">
    <text evidence="4">The sequence shown here is derived from an EMBL/GenBank/DDBJ whole genome shotgun (WGS) entry which is preliminary data.</text>
</comment>
<dbReference type="PANTHER" id="PTHR44329">
    <property type="entry name" value="SERINE/THREONINE-PROTEIN KINASE TNNI3K-RELATED"/>
    <property type="match status" value="1"/>
</dbReference>
<dbReference type="InterPro" id="IPR011009">
    <property type="entry name" value="Kinase-like_dom_sf"/>
</dbReference>
<dbReference type="EMBL" id="ONZQ02000008">
    <property type="protein sequence ID" value="SPO03489.1"/>
    <property type="molecule type" value="Genomic_DNA"/>
</dbReference>
<dbReference type="GO" id="GO:0005524">
    <property type="term" value="F:ATP binding"/>
    <property type="evidence" value="ECO:0007669"/>
    <property type="project" value="UniProtKB-KW"/>
</dbReference>
<feature type="domain" description="Protein kinase" evidence="3">
    <location>
        <begin position="1"/>
        <end position="266"/>
    </location>
</feature>
<dbReference type="Gene3D" id="1.10.510.10">
    <property type="entry name" value="Transferase(Phosphotransferase) domain 1"/>
    <property type="match status" value="1"/>
</dbReference>
<dbReference type="Pfam" id="PF07714">
    <property type="entry name" value="PK_Tyr_Ser-Thr"/>
    <property type="match status" value="1"/>
</dbReference>
<evidence type="ECO:0000259" key="3">
    <source>
        <dbReference type="PROSITE" id="PS50011"/>
    </source>
</evidence>
<keyword evidence="1" id="KW-0547">Nucleotide-binding</keyword>
<evidence type="ECO:0000313" key="4">
    <source>
        <dbReference type="EMBL" id="SPO03489.1"/>
    </source>
</evidence>
<keyword evidence="5" id="KW-1185">Reference proteome</keyword>
<evidence type="ECO:0000256" key="2">
    <source>
        <dbReference type="ARBA" id="ARBA00022840"/>
    </source>
</evidence>
<dbReference type="AlphaFoldDB" id="A0AAE8N163"/>
<proteinExistence type="predicted"/>
<dbReference type="PROSITE" id="PS50011">
    <property type="entry name" value="PROTEIN_KINASE_DOM"/>
    <property type="match status" value="1"/>
</dbReference>
<dbReference type="Proteomes" id="UP001187682">
    <property type="component" value="Unassembled WGS sequence"/>
</dbReference>
<reference evidence="4" key="1">
    <citation type="submission" date="2018-03" db="EMBL/GenBank/DDBJ databases">
        <authorList>
            <person name="Guldener U."/>
        </authorList>
    </citation>
    <scope>NUCLEOTIDE SEQUENCE</scope>
</reference>